<keyword evidence="1" id="KW-0805">Transcription regulation</keyword>
<dbReference type="Gene3D" id="1.10.10.1320">
    <property type="entry name" value="Anti-sigma factor, zinc-finger domain"/>
    <property type="match status" value="1"/>
</dbReference>
<comment type="caution">
    <text evidence="5">The sequence shown here is derived from an EMBL/GenBank/DDBJ whole genome shotgun (WGS) entry which is preliminary data.</text>
</comment>
<dbReference type="InterPro" id="IPR027383">
    <property type="entry name" value="Znf_put"/>
</dbReference>
<dbReference type="RefSeq" id="WP_229924259.1">
    <property type="nucleotide sequence ID" value="NZ_BNCD01000001.1"/>
</dbReference>
<evidence type="ECO:0000256" key="3">
    <source>
        <dbReference type="SAM" id="MobiDB-lite"/>
    </source>
</evidence>
<accession>A0A919KQT2</accession>
<dbReference type="InterPro" id="IPR034660">
    <property type="entry name" value="DinB/YfiT-like"/>
</dbReference>
<name>A0A919KQT2_9ACTN</name>
<keyword evidence="2" id="KW-0804">Transcription</keyword>
<feature type="compositionally biased region" description="Basic and acidic residues" evidence="3">
    <location>
        <begin position="36"/>
        <end position="61"/>
    </location>
</feature>
<feature type="region of interest" description="Disordered" evidence="3">
    <location>
        <begin position="1"/>
        <end position="110"/>
    </location>
</feature>
<dbReference type="Proteomes" id="UP000603708">
    <property type="component" value="Unassembled WGS sequence"/>
</dbReference>
<reference evidence="5" key="2">
    <citation type="submission" date="2020-09" db="EMBL/GenBank/DDBJ databases">
        <authorList>
            <person name="Sun Q."/>
            <person name="Ohkuma M."/>
        </authorList>
    </citation>
    <scope>NUCLEOTIDE SEQUENCE</scope>
    <source>
        <strain evidence="5">JCM 5069</strain>
    </source>
</reference>
<organism evidence="5 6">
    <name type="scientific">Streptomyces sulfonofaciens</name>
    <dbReference type="NCBI Taxonomy" id="68272"/>
    <lineage>
        <taxon>Bacteria</taxon>
        <taxon>Bacillati</taxon>
        <taxon>Actinomycetota</taxon>
        <taxon>Actinomycetes</taxon>
        <taxon>Kitasatosporales</taxon>
        <taxon>Streptomycetaceae</taxon>
        <taxon>Streptomyces</taxon>
    </lineage>
</organism>
<keyword evidence="6" id="KW-1185">Reference proteome</keyword>
<evidence type="ECO:0000313" key="6">
    <source>
        <dbReference type="Proteomes" id="UP000603708"/>
    </source>
</evidence>
<protein>
    <recommendedName>
        <fullName evidence="4">Putative zinc-finger domain-containing protein</fullName>
    </recommendedName>
</protein>
<dbReference type="EMBL" id="BNCD01000001">
    <property type="protein sequence ID" value="GHH68938.1"/>
    <property type="molecule type" value="Genomic_DNA"/>
</dbReference>
<reference evidence="5" key="1">
    <citation type="journal article" date="2014" name="Int. J. Syst. Evol. Microbiol.">
        <title>Complete genome sequence of Corynebacterium casei LMG S-19264T (=DSM 44701T), isolated from a smear-ripened cheese.</title>
        <authorList>
            <consortium name="US DOE Joint Genome Institute (JGI-PGF)"/>
            <person name="Walter F."/>
            <person name="Albersmeier A."/>
            <person name="Kalinowski J."/>
            <person name="Ruckert C."/>
        </authorList>
    </citation>
    <scope>NUCLEOTIDE SEQUENCE</scope>
    <source>
        <strain evidence="5">JCM 5069</strain>
    </source>
</reference>
<evidence type="ECO:0000259" key="4">
    <source>
        <dbReference type="Pfam" id="PF13490"/>
    </source>
</evidence>
<feature type="domain" description="Putative zinc-finger" evidence="4">
    <location>
        <begin position="117"/>
        <end position="148"/>
    </location>
</feature>
<evidence type="ECO:0000256" key="2">
    <source>
        <dbReference type="ARBA" id="ARBA00023163"/>
    </source>
</evidence>
<dbReference type="InterPro" id="IPR041916">
    <property type="entry name" value="Anti_sigma_zinc_sf"/>
</dbReference>
<feature type="compositionally biased region" description="Pro residues" evidence="3">
    <location>
        <begin position="87"/>
        <end position="100"/>
    </location>
</feature>
<proteinExistence type="predicted"/>
<evidence type="ECO:0000313" key="5">
    <source>
        <dbReference type="EMBL" id="GHH68938.1"/>
    </source>
</evidence>
<dbReference type="SUPFAM" id="SSF109854">
    <property type="entry name" value="DinB/YfiT-like putative metalloenzymes"/>
    <property type="match status" value="1"/>
</dbReference>
<dbReference type="Pfam" id="PF13490">
    <property type="entry name" value="zf-HC2"/>
    <property type="match status" value="1"/>
</dbReference>
<gene>
    <name evidence="5" type="ORF">GCM10018793_00510</name>
</gene>
<dbReference type="AlphaFoldDB" id="A0A919KQT2"/>
<sequence>MTDADHPQHPNGPYGADNPEKPNGSEEPNDPEEPNGSDHQDGSENPRDRPRCNNRDDRGQWDDQAGLESVRIPMQRTPAEDGGPLRGPAPSPWPQAPAPRPARRQGRTPEQFSHTALRSLLGAWALTACSPREAAAVEHHLGDCGSCAEEALRLRDAVGLLHPAENLDLAPELRPRVLAHCLGRRPPRVPVPDWAVPYEAETARLDALLKDIGGAEWHAPVRLRWYEHGRRVSRRTTVAGTVAHLLSVDGLVAVALELADPLGADTPGGLGPTKRTEAYWGASPVPPTCLVRLPWREQSRRLVRTVSFLAEEAAEPGAAGAPVSYGDFVLPLPDALLERAFECWIHAGDVAEAVAYPYGPPAANHLHRMIDLAARLLPAALARRRYDRAAPARAGAHARSLRLEIEGAGGGEWLVPLEGPSGPASEGAEEVAHVALDGVEFCRLAAGRIPPQDAMAGGTGDREAITEVLTAAAALSRL</sequence>
<evidence type="ECO:0000256" key="1">
    <source>
        <dbReference type="ARBA" id="ARBA00023015"/>
    </source>
</evidence>